<evidence type="ECO:0000313" key="2">
    <source>
        <dbReference type="Proteomes" id="UP000011841"/>
    </source>
</evidence>
<reference evidence="1 2" key="1">
    <citation type="journal article" date="2013" name="Appl. Environ. Microbiol.">
        <title>Genome analysis suggests that the soil oligotrophic bacterium Agromonas oligotrophica (Bradyrhizobium oligotrophicum) is a nitrogen-fixing symbiont of Aeschynomene indica.</title>
        <authorList>
            <person name="Okubo T."/>
            <person name="Fukushima S."/>
            <person name="Itakura M."/>
            <person name="Oshima K."/>
            <person name="Longtonglang A."/>
            <person name="Teaumroong N."/>
            <person name="Mitsui H."/>
            <person name="Hattori M."/>
            <person name="Hattori R."/>
            <person name="Hattori T."/>
            <person name="Minamisawa K."/>
        </authorList>
    </citation>
    <scope>NUCLEOTIDE SEQUENCE [LARGE SCALE GENOMIC DNA]</scope>
    <source>
        <strain evidence="1 2">S58</strain>
    </source>
</reference>
<dbReference type="RefSeq" id="WP_015670225.1">
    <property type="nucleotide sequence ID" value="NC_020453.1"/>
</dbReference>
<keyword evidence="2" id="KW-1185">Reference proteome</keyword>
<dbReference type="Proteomes" id="UP000011841">
    <property type="component" value="Chromosome"/>
</dbReference>
<proteinExistence type="predicted"/>
<dbReference type="KEGG" id="aol:S58_71900"/>
<gene>
    <name evidence="1" type="ORF">S58_71900</name>
</gene>
<accession>M4ZHB3</accession>
<dbReference type="HOGENOM" id="CLU_147948_1_0_5"/>
<sequence length="146" mass="16233">MGRQELDNLVKIKKLKVEPGARAEFDGLVDSARKRLADSKNEDLSPESRFDLAYNSSHAFALAALRQNGYRSDDRYVVFQALAHTLEGLDPTVSRVLAKCHNERNLAEYEGRTEVDDKLLGALIECTKKLEKAVLALDPPPAAKPK</sequence>
<dbReference type="PATRIC" id="fig|1245469.3.peg.7345"/>
<dbReference type="EMBL" id="AP012603">
    <property type="protein sequence ID" value="BAM93154.1"/>
    <property type="molecule type" value="Genomic_DNA"/>
</dbReference>
<organism evidence="1 2">
    <name type="scientific">Bradyrhizobium oligotrophicum S58</name>
    <dbReference type="NCBI Taxonomy" id="1245469"/>
    <lineage>
        <taxon>Bacteria</taxon>
        <taxon>Pseudomonadati</taxon>
        <taxon>Pseudomonadota</taxon>
        <taxon>Alphaproteobacteria</taxon>
        <taxon>Hyphomicrobiales</taxon>
        <taxon>Nitrobacteraceae</taxon>
        <taxon>Bradyrhizobium</taxon>
    </lineage>
</organism>
<evidence type="ECO:0000313" key="1">
    <source>
        <dbReference type="EMBL" id="BAM93154.1"/>
    </source>
</evidence>
<name>M4ZHB3_9BRAD</name>
<dbReference type="STRING" id="1245469.S58_71900"/>
<protein>
    <recommendedName>
        <fullName evidence="3">HEPN domain-containing protein</fullName>
    </recommendedName>
</protein>
<dbReference type="OrthoDB" id="8237640at2"/>
<dbReference type="GeneID" id="301820846"/>
<dbReference type="eggNOG" id="ENOG5031PMG">
    <property type="taxonomic scope" value="Bacteria"/>
</dbReference>
<dbReference type="AlphaFoldDB" id="M4ZHB3"/>
<evidence type="ECO:0008006" key="3">
    <source>
        <dbReference type="Google" id="ProtNLM"/>
    </source>
</evidence>